<evidence type="ECO:0000313" key="2">
    <source>
        <dbReference type="Proteomes" id="UP000035159"/>
    </source>
</evidence>
<sequence length="112" mass="13158">MDYVKDIYEITRNFPNDEKFALTNQLRRAAISIPSNISEGSARKTKRDFCHFLDMARGSLNETVTQLLIAQKLNYISKEYLDNTLEKAERINMMLFKLKKAITQNMINEHQR</sequence>
<dbReference type="SUPFAM" id="SSF158446">
    <property type="entry name" value="IVS-encoded protein-like"/>
    <property type="match status" value="1"/>
</dbReference>
<evidence type="ECO:0008006" key="3">
    <source>
        <dbReference type="Google" id="ProtNLM"/>
    </source>
</evidence>
<proteinExistence type="predicted"/>
<dbReference type="KEGG" id="kpf:IX53_00925"/>
<keyword evidence="2" id="KW-1185">Reference proteome</keyword>
<organism evidence="1 2">
    <name type="scientific">Kosmotoga pacifica</name>
    <dbReference type="NCBI Taxonomy" id="1330330"/>
    <lineage>
        <taxon>Bacteria</taxon>
        <taxon>Thermotogati</taxon>
        <taxon>Thermotogota</taxon>
        <taxon>Thermotogae</taxon>
        <taxon>Kosmotogales</taxon>
        <taxon>Kosmotogaceae</taxon>
        <taxon>Kosmotoga</taxon>
    </lineage>
</organism>
<gene>
    <name evidence="1" type="ORF">IX53_00925</name>
</gene>
<dbReference type="Proteomes" id="UP000035159">
    <property type="component" value="Chromosome"/>
</dbReference>
<evidence type="ECO:0000313" key="1">
    <source>
        <dbReference type="EMBL" id="AKI98180.1"/>
    </source>
</evidence>
<dbReference type="PANTHER" id="PTHR38471:SF2">
    <property type="entry name" value="FOUR HELIX BUNDLE PROTEIN"/>
    <property type="match status" value="1"/>
</dbReference>
<name>A0A0G2Z998_9BACT</name>
<dbReference type="PANTHER" id="PTHR38471">
    <property type="entry name" value="FOUR HELIX BUNDLE PROTEIN"/>
    <property type="match status" value="1"/>
</dbReference>
<dbReference type="PATRIC" id="fig|1330330.3.peg.180"/>
<dbReference type="Pfam" id="PF05635">
    <property type="entry name" value="23S_rRNA_IVP"/>
    <property type="match status" value="1"/>
</dbReference>
<reference evidence="1 2" key="1">
    <citation type="submission" date="2015-04" db="EMBL/GenBank/DDBJ databases">
        <title>Complete Genome Sequence of Kosmotoga pacifica SLHLJ1.</title>
        <authorList>
            <person name="Jiang L.J."/>
            <person name="Shao Z.Z."/>
            <person name="Jebbar M."/>
        </authorList>
    </citation>
    <scope>NUCLEOTIDE SEQUENCE [LARGE SCALE GENOMIC DNA]</scope>
    <source>
        <strain evidence="1 2">SLHLJ1</strain>
    </source>
</reference>
<dbReference type="EMBL" id="CP011232">
    <property type="protein sequence ID" value="AKI98180.1"/>
    <property type="molecule type" value="Genomic_DNA"/>
</dbReference>
<dbReference type="Gene3D" id="1.20.1440.60">
    <property type="entry name" value="23S rRNA-intervening sequence"/>
    <property type="match status" value="1"/>
</dbReference>
<dbReference type="NCBIfam" id="TIGR02436">
    <property type="entry name" value="four helix bundle protein"/>
    <property type="match status" value="1"/>
</dbReference>
<dbReference type="CDD" id="cd16377">
    <property type="entry name" value="23S_rRNA_IVP_like"/>
    <property type="match status" value="1"/>
</dbReference>
<accession>A0A0G2Z998</accession>
<dbReference type="AlphaFoldDB" id="A0A0G2Z998"/>
<dbReference type="STRING" id="1330330.IX53_00925"/>
<dbReference type="InterPro" id="IPR012657">
    <property type="entry name" value="23S_rRNA-intervening_sequence"/>
</dbReference>
<dbReference type="InterPro" id="IPR036583">
    <property type="entry name" value="23S_rRNA_IVS_sf"/>
</dbReference>
<protein>
    <recommendedName>
        <fullName evidence="3">30S ribosomal protein S23</fullName>
    </recommendedName>
</protein>